<feature type="domain" description="PBP" evidence="3">
    <location>
        <begin position="104"/>
        <end position="343"/>
    </location>
</feature>
<evidence type="ECO:0000313" key="5">
    <source>
        <dbReference type="Proteomes" id="UP000662314"/>
    </source>
</evidence>
<feature type="transmembrane region" description="Helical" evidence="2">
    <location>
        <begin position="21"/>
        <end position="41"/>
    </location>
</feature>
<organism evidence="4 5">
    <name type="scientific">Dendronalium phyllosphericum CENA369</name>
    <dbReference type="NCBI Taxonomy" id="1725256"/>
    <lineage>
        <taxon>Bacteria</taxon>
        <taxon>Bacillati</taxon>
        <taxon>Cyanobacteriota</taxon>
        <taxon>Cyanophyceae</taxon>
        <taxon>Nostocales</taxon>
        <taxon>Nostocaceae</taxon>
        <taxon>Dendronalium</taxon>
        <taxon>Dendronalium phyllosphericum</taxon>
    </lineage>
</organism>
<dbReference type="EMBL" id="JAECZA010000007">
    <property type="protein sequence ID" value="MBH8572065.1"/>
    <property type="molecule type" value="Genomic_DNA"/>
</dbReference>
<protein>
    <submittedName>
        <fullName evidence="4">Substrate-binding domain-containing protein</fullName>
    </submittedName>
</protein>
<evidence type="ECO:0000256" key="2">
    <source>
        <dbReference type="SAM" id="Phobius"/>
    </source>
</evidence>
<keyword evidence="2" id="KW-0812">Transmembrane</keyword>
<proteinExistence type="predicted"/>
<keyword evidence="2" id="KW-0472">Membrane</keyword>
<dbReference type="RefSeq" id="WP_214430898.1">
    <property type="nucleotide sequence ID" value="NZ_CAWPUQ010000306.1"/>
</dbReference>
<dbReference type="Gene3D" id="3.40.190.10">
    <property type="entry name" value="Periplasmic binding protein-like II"/>
    <property type="match status" value="2"/>
</dbReference>
<dbReference type="InterPro" id="IPR050811">
    <property type="entry name" value="Phosphate_ABC_transporter"/>
</dbReference>
<dbReference type="InterPro" id="IPR024370">
    <property type="entry name" value="PBP_domain"/>
</dbReference>
<keyword evidence="5" id="KW-1185">Reference proteome</keyword>
<dbReference type="PANTHER" id="PTHR30570:SF1">
    <property type="entry name" value="PHOSPHATE-BINDING PROTEIN PSTS"/>
    <property type="match status" value="1"/>
</dbReference>
<evidence type="ECO:0000313" key="4">
    <source>
        <dbReference type="EMBL" id="MBH8572065.1"/>
    </source>
</evidence>
<name>A0A8J7HZQ9_9NOST</name>
<dbReference type="SUPFAM" id="SSF53850">
    <property type="entry name" value="Periplasmic binding protein-like II"/>
    <property type="match status" value="1"/>
</dbReference>
<dbReference type="PANTHER" id="PTHR30570">
    <property type="entry name" value="PERIPLASMIC PHOSPHATE BINDING COMPONENT OF PHOSPHATE ABC TRANSPORTER"/>
    <property type="match status" value="1"/>
</dbReference>
<sequence length="359" mass="39213">MDNTNERKPLIKGDMAVFLRGLIIGKVLTLVVIGGLLWWLLKPGSLTRSSPETANIQNADTTSEATSSFETVANVPPESFNYGGSTAWAFIRQLVDSQIQSTRPELKLHYINPVNGSPGSTSGIRMLLDGQLDFAQSSRPLTDEERAIAKQRGFTLEEKQVGIDGIAAIVNPSLKVPGLTIKQLQQIYLGQITNWKQVGGPNLPITAFSQRAEDADTAIFSTKSGSHKQALNPNVKYVYSTTEAVRQVSKTPGSIYYASARAVVPQCSIKPLPIGRTSDRLIPPYREPLVLPEQCPRQRNRVNSEAIANGSYPITTSLFVIIKQNQGREQKAGEAYANLLLTDQGQKALEQAGFLGVRH</sequence>
<dbReference type="Pfam" id="PF12849">
    <property type="entry name" value="PBP_like_2"/>
    <property type="match status" value="1"/>
</dbReference>
<evidence type="ECO:0000259" key="3">
    <source>
        <dbReference type="Pfam" id="PF12849"/>
    </source>
</evidence>
<keyword evidence="1" id="KW-0732">Signal</keyword>
<evidence type="ECO:0000256" key="1">
    <source>
        <dbReference type="ARBA" id="ARBA00022729"/>
    </source>
</evidence>
<accession>A0A8J7HZQ9</accession>
<keyword evidence="2" id="KW-1133">Transmembrane helix</keyword>
<reference evidence="4 5" key="1">
    <citation type="journal article" date="2021" name="Int. J. Syst. Evol. Microbiol.">
        <title>Amazonocrinis nigriterrae gen. nov., sp. nov., Atlanticothrix silvestris gen. nov., sp. nov. and Dendronalium phyllosphericum gen. nov., sp. nov., nostocacean cyanobacteria from Brazilian environments.</title>
        <authorList>
            <person name="Alvarenga D.O."/>
            <person name="Andreote A.P.D."/>
            <person name="Branco L.H.Z."/>
            <person name="Delbaje E."/>
            <person name="Cruz R.B."/>
            <person name="Varani A.M."/>
            <person name="Fiore M.F."/>
        </authorList>
    </citation>
    <scope>NUCLEOTIDE SEQUENCE [LARGE SCALE GENOMIC DNA]</scope>
    <source>
        <strain evidence="4 5">CENA369</strain>
    </source>
</reference>
<dbReference type="AlphaFoldDB" id="A0A8J7HZQ9"/>
<comment type="caution">
    <text evidence="4">The sequence shown here is derived from an EMBL/GenBank/DDBJ whole genome shotgun (WGS) entry which is preliminary data.</text>
</comment>
<gene>
    <name evidence="4" type="ORF">I8752_03260</name>
</gene>
<dbReference type="Proteomes" id="UP000662314">
    <property type="component" value="Unassembled WGS sequence"/>
</dbReference>